<dbReference type="SUPFAM" id="SSF51905">
    <property type="entry name" value="FAD/NAD(P)-binding domain"/>
    <property type="match status" value="1"/>
</dbReference>
<comment type="cofactor">
    <cofactor evidence="1 5">
        <name>FAD</name>
        <dbReference type="ChEBI" id="CHEBI:57692"/>
    </cofactor>
</comment>
<evidence type="ECO:0000256" key="1">
    <source>
        <dbReference type="ARBA" id="ARBA00001974"/>
    </source>
</evidence>
<keyword evidence="4 5" id="KW-0274">FAD</keyword>
<accession>A0A346XSL2</accession>
<dbReference type="PROSITE" id="PS00624">
    <property type="entry name" value="GMC_OXRED_2"/>
    <property type="match status" value="1"/>
</dbReference>
<evidence type="ECO:0000256" key="4">
    <source>
        <dbReference type="ARBA" id="ARBA00022827"/>
    </source>
</evidence>
<dbReference type="GO" id="GO:0016614">
    <property type="term" value="F:oxidoreductase activity, acting on CH-OH group of donors"/>
    <property type="evidence" value="ECO:0007669"/>
    <property type="project" value="InterPro"/>
</dbReference>
<dbReference type="KEGG" id="euz:DVS28_a0502"/>
<dbReference type="PANTHER" id="PTHR11552:SF147">
    <property type="entry name" value="CHOLINE DEHYDROGENASE, MITOCHONDRIAL"/>
    <property type="match status" value="1"/>
</dbReference>
<protein>
    <submittedName>
        <fullName evidence="9">Choline dehydrogenase</fullName>
    </submittedName>
</protein>
<dbReference type="Pfam" id="PF00732">
    <property type="entry name" value="GMC_oxred_N"/>
    <property type="match status" value="1"/>
</dbReference>
<feature type="binding site" evidence="5">
    <location>
        <position position="216"/>
    </location>
    <ligand>
        <name>FAD</name>
        <dbReference type="ChEBI" id="CHEBI:57692"/>
    </ligand>
</feature>
<evidence type="ECO:0000313" key="9">
    <source>
        <dbReference type="EMBL" id="AXV05209.1"/>
    </source>
</evidence>
<dbReference type="OrthoDB" id="9785276at2"/>
<evidence type="ECO:0000256" key="6">
    <source>
        <dbReference type="RuleBase" id="RU003968"/>
    </source>
</evidence>
<keyword evidence="10" id="KW-1185">Reference proteome</keyword>
<evidence type="ECO:0000256" key="3">
    <source>
        <dbReference type="ARBA" id="ARBA00022630"/>
    </source>
</evidence>
<comment type="similarity">
    <text evidence="2 6">Belongs to the GMC oxidoreductase family.</text>
</comment>
<evidence type="ECO:0000259" key="7">
    <source>
        <dbReference type="PROSITE" id="PS00623"/>
    </source>
</evidence>
<dbReference type="InterPro" id="IPR012132">
    <property type="entry name" value="GMC_OxRdtase"/>
</dbReference>
<organism evidence="9 10">
    <name type="scientific">Euzebya pacifica</name>
    <dbReference type="NCBI Taxonomy" id="1608957"/>
    <lineage>
        <taxon>Bacteria</taxon>
        <taxon>Bacillati</taxon>
        <taxon>Actinomycetota</taxon>
        <taxon>Nitriliruptoria</taxon>
        <taxon>Euzebyales</taxon>
    </lineage>
</organism>
<feature type="binding site" evidence="5">
    <location>
        <position position="80"/>
    </location>
    <ligand>
        <name>FAD</name>
        <dbReference type="ChEBI" id="CHEBI:57692"/>
    </ligand>
</feature>
<dbReference type="InterPro" id="IPR007867">
    <property type="entry name" value="GMC_OxRtase_C"/>
</dbReference>
<feature type="domain" description="Glucose-methanol-choline oxidoreductase N-terminal" evidence="8">
    <location>
        <begin position="250"/>
        <end position="264"/>
    </location>
</feature>
<dbReference type="PIRSF" id="PIRSF000137">
    <property type="entry name" value="Alcohol_oxidase"/>
    <property type="match status" value="1"/>
</dbReference>
<dbReference type="InterPro" id="IPR000172">
    <property type="entry name" value="GMC_OxRdtase_N"/>
</dbReference>
<dbReference type="EMBL" id="CP031165">
    <property type="protein sequence ID" value="AXV05209.1"/>
    <property type="molecule type" value="Genomic_DNA"/>
</dbReference>
<gene>
    <name evidence="9" type="ORF">DVS28_a0502</name>
</gene>
<proteinExistence type="inferred from homology"/>
<dbReference type="PROSITE" id="PS00623">
    <property type="entry name" value="GMC_OXRED_1"/>
    <property type="match status" value="1"/>
</dbReference>
<dbReference type="Pfam" id="PF05199">
    <property type="entry name" value="GMC_oxred_C"/>
    <property type="match status" value="1"/>
</dbReference>
<dbReference type="PANTHER" id="PTHR11552">
    <property type="entry name" value="GLUCOSE-METHANOL-CHOLINE GMC OXIDOREDUCTASE"/>
    <property type="match status" value="1"/>
</dbReference>
<dbReference type="GO" id="GO:0050660">
    <property type="term" value="F:flavin adenine dinucleotide binding"/>
    <property type="evidence" value="ECO:0007669"/>
    <property type="project" value="InterPro"/>
</dbReference>
<sequence>MYDYVIVGAGSAGCVLAGRLSEDEDARVLLLEAGGPDTNANLHIPAAFPSLYRSRWDWNFDTEPQKHVLDRRVYWPRGKVLGGSSSINAMIYIRGHRGDYDRWRDHWGCKGWGYDDVLPYFVRSEDNASKHDRFHGSGGPLHVSDQVSPRPMTPAFLQAAADAGLPLNDDFNGAEQEGIGMYQLTQHRGRRWSAADAFLAPARDRPNLEVWTDAPVNRVTFDGARATGVEVRRQGRVEHVEAREVILASGAIGSPQLLMLSGVGPAHHLVDVGVPVVADHPGVGQNLQDHVMAGPIFAAPGGSLFGADAPHHLANFLLRGKGPLTSNVAEAGGFIRTDPSLSMPDVQLHFAPAVFADEGLREPDGHGLTCSSGLLRPRSVGHIQLKGPDPRWAPIIEPNYLDDPSDFETLMAGWHMIHDVLTQPALNRFRANRIIPPPSATSEDDIRQATLQQLQTIYHPVGTCAMGTHEDAVVDPDQLRVNGLDGLRVVDASVMPDLIGGNTNAPTIMIAEKAVDAIRGAA</sequence>
<evidence type="ECO:0000256" key="5">
    <source>
        <dbReference type="PIRSR" id="PIRSR000137-2"/>
    </source>
</evidence>
<dbReference type="SUPFAM" id="SSF54373">
    <property type="entry name" value="FAD-linked reductases, C-terminal domain"/>
    <property type="match status" value="1"/>
</dbReference>
<keyword evidence="3 6" id="KW-0285">Flavoprotein</keyword>
<evidence type="ECO:0000259" key="8">
    <source>
        <dbReference type="PROSITE" id="PS00624"/>
    </source>
</evidence>
<dbReference type="Gene3D" id="3.50.50.60">
    <property type="entry name" value="FAD/NAD(P)-binding domain"/>
    <property type="match status" value="1"/>
</dbReference>
<dbReference type="InterPro" id="IPR036188">
    <property type="entry name" value="FAD/NAD-bd_sf"/>
</dbReference>
<evidence type="ECO:0000256" key="2">
    <source>
        <dbReference type="ARBA" id="ARBA00010790"/>
    </source>
</evidence>
<dbReference type="Proteomes" id="UP000264006">
    <property type="component" value="Chromosome"/>
</dbReference>
<name>A0A346XSL2_9ACTN</name>
<dbReference type="Gene3D" id="3.30.560.10">
    <property type="entry name" value="Glucose Oxidase, domain 3"/>
    <property type="match status" value="1"/>
</dbReference>
<feature type="domain" description="Glucose-methanol-choline oxidoreductase N-terminal" evidence="7">
    <location>
        <begin position="78"/>
        <end position="101"/>
    </location>
</feature>
<dbReference type="AlphaFoldDB" id="A0A346XSL2"/>
<evidence type="ECO:0000313" key="10">
    <source>
        <dbReference type="Proteomes" id="UP000264006"/>
    </source>
</evidence>
<reference evidence="9 10" key="1">
    <citation type="submission" date="2018-09" db="EMBL/GenBank/DDBJ databases">
        <title>Complete genome sequence of Euzebya sp. DY32-46 isolated from seawater of Pacific Ocean.</title>
        <authorList>
            <person name="Xu L."/>
            <person name="Wu Y.-H."/>
            <person name="Xu X.-W."/>
        </authorList>
    </citation>
    <scope>NUCLEOTIDE SEQUENCE [LARGE SCALE GENOMIC DNA]</scope>
    <source>
        <strain evidence="9 10">DY32-46</strain>
    </source>
</reference>
<dbReference type="RefSeq" id="WP_114590046.1">
    <property type="nucleotide sequence ID" value="NZ_CP031165.1"/>
</dbReference>